<dbReference type="GO" id="GO:0012505">
    <property type="term" value="C:endomembrane system"/>
    <property type="evidence" value="ECO:0007669"/>
    <property type="project" value="UniProtKB-SubCell"/>
</dbReference>
<dbReference type="Pfam" id="PF06749">
    <property type="entry name" value="DUF1218"/>
    <property type="match status" value="1"/>
</dbReference>
<sequence length="85" mass="8533">MEGMDKTVTTVSAVVGSLGLLSAILGFAAEGTYPSAGLAVCAIIFQLAAQITISVVSGCFACCKSQAIPSETEGLVGIVCAVFSW</sequence>
<keyword evidence="3" id="KW-0732">Signal</keyword>
<comment type="caution">
    <text evidence="8">The sequence shown here is derived from an EMBL/GenBank/DDBJ whole genome shotgun (WGS) entry which is preliminary data.</text>
</comment>
<feature type="transmembrane region" description="Helical" evidence="7">
    <location>
        <begin position="7"/>
        <end position="29"/>
    </location>
</feature>
<dbReference type="Proteomes" id="UP000324897">
    <property type="component" value="Chromosome 7"/>
</dbReference>
<evidence type="ECO:0000256" key="7">
    <source>
        <dbReference type="SAM" id="Phobius"/>
    </source>
</evidence>
<evidence type="ECO:0000256" key="6">
    <source>
        <dbReference type="ARBA" id="ARBA00029467"/>
    </source>
</evidence>
<dbReference type="PANTHER" id="PTHR31769">
    <property type="entry name" value="OS07G0462200 PROTEIN-RELATED"/>
    <property type="match status" value="1"/>
</dbReference>
<comment type="similarity">
    <text evidence="6">Belongs to the DESIGUAL family.</text>
</comment>
<dbReference type="Gramene" id="TVU19517">
    <property type="protein sequence ID" value="TVU19517"/>
    <property type="gene ID" value="EJB05_35668"/>
</dbReference>
<dbReference type="InterPro" id="IPR052222">
    <property type="entry name" value="DESIGUAL"/>
</dbReference>
<feature type="transmembrane region" description="Helical" evidence="7">
    <location>
        <begin position="35"/>
        <end position="63"/>
    </location>
</feature>
<comment type="subcellular location">
    <subcellularLocation>
        <location evidence="1">Endomembrane system</location>
        <topology evidence="1">Multi-pass membrane protein</topology>
    </subcellularLocation>
</comment>
<keyword evidence="2 7" id="KW-0812">Transmembrane</keyword>
<reference evidence="8 9" key="1">
    <citation type="journal article" date="2019" name="Sci. Rep.">
        <title>A high-quality genome of Eragrostis curvula grass provides insights into Poaceae evolution and supports new strategies to enhance forage quality.</title>
        <authorList>
            <person name="Carballo J."/>
            <person name="Santos B.A.C.M."/>
            <person name="Zappacosta D."/>
            <person name="Garbus I."/>
            <person name="Selva J.P."/>
            <person name="Gallo C.A."/>
            <person name="Diaz A."/>
            <person name="Albertini E."/>
            <person name="Caccamo M."/>
            <person name="Echenique V."/>
        </authorList>
    </citation>
    <scope>NUCLEOTIDE SEQUENCE [LARGE SCALE GENOMIC DNA]</scope>
    <source>
        <strain evidence="9">cv. Victoria</strain>
        <tissue evidence="8">Leaf</tissue>
    </source>
</reference>
<keyword evidence="9" id="KW-1185">Reference proteome</keyword>
<dbReference type="EMBL" id="RWGY01000029">
    <property type="protein sequence ID" value="TVU19517.1"/>
    <property type="molecule type" value="Genomic_DNA"/>
</dbReference>
<name>A0A5J9U867_9POAL</name>
<proteinExistence type="inferred from homology"/>
<accession>A0A5J9U867</accession>
<evidence type="ECO:0000256" key="3">
    <source>
        <dbReference type="ARBA" id="ARBA00022729"/>
    </source>
</evidence>
<protein>
    <submittedName>
        <fullName evidence="8">Uncharacterized protein</fullName>
    </submittedName>
</protein>
<feature type="non-terminal residue" evidence="8">
    <location>
        <position position="1"/>
    </location>
</feature>
<evidence type="ECO:0000256" key="1">
    <source>
        <dbReference type="ARBA" id="ARBA00004127"/>
    </source>
</evidence>
<evidence type="ECO:0000313" key="8">
    <source>
        <dbReference type="EMBL" id="TVU19517.1"/>
    </source>
</evidence>
<organism evidence="8 9">
    <name type="scientific">Eragrostis curvula</name>
    <name type="common">weeping love grass</name>
    <dbReference type="NCBI Taxonomy" id="38414"/>
    <lineage>
        <taxon>Eukaryota</taxon>
        <taxon>Viridiplantae</taxon>
        <taxon>Streptophyta</taxon>
        <taxon>Embryophyta</taxon>
        <taxon>Tracheophyta</taxon>
        <taxon>Spermatophyta</taxon>
        <taxon>Magnoliopsida</taxon>
        <taxon>Liliopsida</taxon>
        <taxon>Poales</taxon>
        <taxon>Poaceae</taxon>
        <taxon>PACMAD clade</taxon>
        <taxon>Chloridoideae</taxon>
        <taxon>Eragrostideae</taxon>
        <taxon>Eragrostidinae</taxon>
        <taxon>Eragrostis</taxon>
    </lineage>
</organism>
<evidence type="ECO:0000313" key="9">
    <source>
        <dbReference type="Proteomes" id="UP000324897"/>
    </source>
</evidence>
<keyword evidence="4 7" id="KW-1133">Transmembrane helix</keyword>
<gene>
    <name evidence="8" type="ORF">EJB05_35668</name>
</gene>
<evidence type="ECO:0000256" key="2">
    <source>
        <dbReference type="ARBA" id="ARBA00022692"/>
    </source>
</evidence>
<keyword evidence="5 7" id="KW-0472">Membrane</keyword>
<dbReference type="AlphaFoldDB" id="A0A5J9U867"/>
<dbReference type="OrthoDB" id="690755at2759"/>
<dbReference type="InterPro" id="IPR009606">
    <property type="entry name" value="DEAL/Modifying_wall_lignin1/2"/>
</dbReference>
<evidence type="ECO:0000256" key="4">
    <source>
        <dbReference type="ARBA" id="ARBA00022989"/>
    </source>
</evidence>
<evidence type="ECO:0000256" key="5">
    <source>
        <dbReference type="ARBA" id="ARBA00023136"/>
    </source>
</evidence>